<accession>A0A9Q3PHT4</accession>
<evidence type="ECO:0000256" key="1">
    <source>
        <dbReference type="SAM" id="MobiDB-lite"/>
    </source>
</evidence>
<protein>
    <submittedName>
        <fullName evidence="2">Uncharacterized protein</fullName>
    </submittedName>
</protein>
<feature type="region of interest" description="Disordered" evidence="1">
    <location>
        <begin position="1"/>
        <end position="31"/>
    </location>
</feature>
<organism evidence="2 3">
    <name type="scientific">Austropuccinia psidii MF-1</name>
    <dbReference type="NCBI Taxonomy" id="1389203"/>
    <lineage>
        <taxon>Eukaryota</taxon>
        <taxon>Fungi</taxon>
        <taxon>Dikarya</taxon>
        <taxon>Basidiomycota</taxon>
        <taxon>Pucciniomycotina</taxon>
        <taxon>Pucciniomycetes</taxon>
        <taxon>Pucciniales</taxon>
        <taxon>Sphaerophragmiaceae</taxon>
        <taxon>Austropuccinia</taxon>
    </lineage>
</organism>
<dbReference type="Proteomes" id="UP000765509">
    <property type="component" value="Unassembled WGS sequence"/>
</dbReference>
<dbReference type="AlphaFoldDB" id="A0A9Q3PHT4"/>
<dbReference type="EMBL" id="AVOT02072192">
    <property type="protein sequence ID" value="MBW0562234.1"/>
    <property type="molecule type" value="Genomic_DNA"/>
</dbReference>
<gene>
    <name evidence="2" type="ORF">O181_101949</name>
</gene>
<evidence type="ECO:0000313" key="3">
    <source>
        <dbReference type="Proteomes" id="UP000765509"/>
    </source>
</evidence>
<evidence type="ECO:0000313" key="2">
    <source>
        <dbReference type="EMBL" id="MBW0562234.1"/>
    </source>
</evidence>
<sequence length="195" mass="21849">MSEPELEPSMSNSNRYKSHSEGSNRHIHEPVQALLHGVEGKALVNVSTNPQRSDALLAYPEGFSQRGGNSKILQWMESNIIQTFNQKDKGVLCQNEGGKQGRSPSSLYQQASSQPTSPRREEEEETELGETIFPKLQDPQNPKRFHGQCLQHSQNLDGIQGCRGKKNDTIPFSKEKSLSPEVVDTLTEIKLVFYL</sequence>
<comment type="caution">
    <text evidence="2">The sequence shown here is derived from an EMBL/GenBank/DDBJ whole genome shotgun (WGS) entry which is preliminary data.</text>
</comment>
<feature type="compositionally biased region" description="Basic and acidic residues" evidence="1">
    <location>
        <begin position="18"/>
        <end position="29"/>
    </location>
</feature>
<feature type="compositionally biased region" description="Polar residues" evidence="1">
    <location>
        <begin position="102"/>
        <end position="117"/>
    </location>
</feature>
<name>A0A9Q3PHT4_9BASI</name>
<proteinExistence type="predicted"/>
<keyword evidence="3" id="KW-1185">Reference proteome</keyword>
<reference evidence="2" key="1">
    <citation type="submission" date="2021-03" db="EMBL/GenBank/DDBJ databases">
        <title>Draft genome sequence of rust myrtle Austropuccinia psidii MF-1, a brazilian biotype.</title>
        <authorList>
            <person name="Quecine M.C."/>
            <person name="Pachon D.M.R."/>
            <person name="Bonatelli M.L."/>
            <person name="Correr F.H."/>
            <person name="Franceschini L.M."/>
            <person name="Leite T.F."/>
            <person name="Margarido G.R.A."/>
            <person name="Almeida C.A."/>
            <person name="Ferrarezi J.A."/>
            <person name="Labate C.A."/>
        </authorList>
    </citation>
    <scope>NUCLEOTIDE SEQUENCE</scope>
    <source>
        <strain evidence="2">MF-1</strain>
    </source>
</reference>
<feature type="region of interest" description="Disordered" evidence="1">
    <location>
        <begin position="94"/>
        <end position="145"/>
    </location>
</feature>